<evidence type="ECO:0000256" key="1">
    <source>
        <dbReference type="ARBA" id="ARBA00004141"/>
    </source>
</evidence>
<dbReference type="PROSITE" id="PS00217">
    <property type="entry name" value="SUGAR_TRANSPORT_2"/>
    <property type="match status" value="1"/>
</dbReference>
<evidence type="ECO:0000256" key="4">
    <source>
        <dbReference type="ARBA" id="ARBA00022692"/>
    </source>
</evidence>
<proteinExistence type="inferred from homology"/>
<feature type="transmembrane region" description="Helical" evidence="7">
    <location>
        <begin position="100"/>
        <end position="120"/>
    </location>
</feature>
<dbReference type="RefSeq" id="XP_040660996.1">
    <property type="nucleotide sequence ID" value="XM_040800113.1"/>
</dbReference>
<feature type="transmembrane region" description="Helical" evidence="7">
    <location>
        <begin position="399"/>
        <end position="417"/>
    </location>
</feature>
<dbReference type="Pfam" id="PF00083">
    <property type="entry name" value="Sugar_tr"/>
    <property type="match status" value="2"/>
</dbReference>
<dbReference type="Proteomes" id="UP000076580">
    <property type="component" value="Chromosome 01"/>
</dbReference>
<dbReference type="GO" id="GO:0016020">
    <property type="term" value="C:membrane"/>
    <property type="evidence" value="ECO:0007669"/>
    <property type="project" value="UniProtKB-SubCell"/>
</dbReference>
<reference evidence="9 10" key="1">
    <citation type="journal article" date="2016" name="Sci. Rep.">
        <title>Insights into Adaptations to a Near-Obligate Nematode Endoparasitic Lifestyle from the Finished Genome of Drechmeria coniospora.</title>
        <authorList>
            <person name="Zhang L."/>
            <person name="Zhou Z."/>
            <person name="Guo Q."/>
            <person name="Fokkens L."/>
            <person name="Miskei M."/>
            <person name="Pocsi I."/>
            <person name="Zhang W."/>
            <person name="Chen M."/>
            <person name="Wang L."/>
            <person name="Sun Y."/>
            <person name="Donzelli B.G."/>
            <person name="Gibson D.M."/>
            <person name="Nelson D.R."/>
            <person name="Luo J.G."/>
            <person name="Rep M."/>
            <person name="Liu H."/>
            <person name="Yang S."/>
            <person name="Wang J."/>
            <person name="Krasnoff S.B."/>
            <person name="Xu Y."/>
            <person name="Molnar I."/>
            <person name="Lin M."/>
        </authorList>
    </citation>
    <scope>NUCLEOTIDE SEQUENCE [LARGE SCALE GENOMIC DNA]</scope>
    <source>
        <strain evidence="9 10">ARSEF 6962</strain>
    </source>
</reference>
<dbReference type="InterPro" id="IPR036259">
    <property type="entry name" value="MFS_trans_sf"/>
</dbReference>
<keyword evidence="10" id="KW-1185">Reference proteome</keyword>
<feature type="transmembrane region" description="Helical" evidence="7">
    <location>
        <begin position="357"/>
        <end position="379"/>
    </location>
</feature>
<evidence type="ECO:0000313" key="10">
    <source>
        <dbReference type="Proteomes" id="UP000076580"/>
    </source>
</evidence>
<dbReference type="PROSITE" id="PS50850">
    <property type="entry name" value="MFS"/>
    <property type="match status" value="1"/>
</dbReference>
<feature type="transmembrane region" description="Helical" evidence="7">
    <location>
        <begin position="126"/>
        <end position="149"/>
    </location>
</feature>
<feature type="transmembrane region" description="Helical" evidence="7">
    <location>
        <begin position="23"/>
        <end position="43"/>
    </location>
</feature>
<dbReference type="PANTHER" id="PTHR48022">
    <property type="entry name" value="PLASTIDIC GLUCOSE TRANSPORTER 4"/>
    <property type="match status" value="1"/>
</dbReference>
<dbReference type="AlphaFoldDB" id="A0A151GX14"/>
<evidence type="ECO:0000256" key="2">
    <source>
        <dbReference type="ARBA" id="ARBA00010992"/>
    </source>
</evidence>
<evidence type="ECO:0000259" key="8">
    <source>
        <dbReference type="PROSITE" id="PS50850"/>
    </source>
</evidence>
<feature type="transmembrane region" description="Helical" evidence="7">
    <location>
        <begin position="503"/>
        <end position="523"/>
    </location>
</feature>
<keyword evidence="6 7" id="KW-0472">Membrane</keyword>
<dbReference type="GO" id="GO:0005351">
    <property type="term" value="F:carbohydrate:proton symporter activity"/>
    <property type="evidence" value="ECO:0007669"/>
    <property type="project" value="TreeGrafter"/>
</dbReference>
<dbReference type="PROSITE" id="PS00216">
    <property type="entry name" value="SUGAR_TRANSPORT_1"/>
    <property type="match status" value="1"/>
</dbReference>
<evidence type="ECO:0000256" key="7">
    <source>
        <dbReference type="SAM" id="Phobius"/>
    </source>
</evidence>
<dbReference type="Gene3D" id="1.20.1250.20">
    <property type="entry name" value="MFS general substrate transporter like domains"/>
    <property type="match status" value="2"/>
</dbReference>
<dbReference type="SUPFAM" id="SSF103473">
    <property type="entry name" value="MFS general substrate transporter"/>
    <property type="match status" value="1"/>
</dbReference>
<dbReference type="InterPro" id="IPR005829">
    <property type="entry name" value="Sugar_transporter_CS"/>
</dbReference>
<keyword evidence="5 7" id="KW-1133">Transmembrane helix</keyword>
<keyword evidence="3" id="KW-0813">Transport</keyword>
<comment type="caution">
    <text evidence="9">The sequence shown here is derived from an EMBL/GenBank/DDBJ whole genome shotgun (WGS) entry which is preliminary data.</text>
</comment>
<dbReference type="PRINTS" id="PR00171">
    <property type="entry name" value="SUGRTRNSPORT"/>
</dbReference>
<feature type="transmembrane region" description="Helical" evidence="7">
    <location>
        <begin position="458"/>
        <end position="491"/>
    </location>
</feature>
<evidence type="ECO:0000256" key="3">
    <source>
        <dbReference type="ARBA" id="ARBA00022448"/>
    </source>
</evidence>
<sequence>MASKVLRAIVRNDAMRADPDDIYGWRIFALAGASCFGGMLFGWDTGAIGGILALPAFQQTFGTGGNADLEQNIVSTLQAGCFAACFVTSWLTERYGRRRCLVATGAIAVVGVVLQTASAANGTLAIMYVGRFVAGLGVGAASTLTPLYVSECAPRSIRGGLTAIYQLFIVTGIMLAFWYCIAGMSSLFRLTTFRVNYGCLLHVATPAVYLVPLSLQALPAFLLILGMLLAPERYSPHSPRFVAIADGDGSNHSPRWCASKDNWDEASKILVQLRGYVSCGLRIALAMGMVHSMIRCPAPGFRVVLTASSLPADSEYVSTEMQEMANQLALERRLTGDATAKTLLREMVRIPGNRNRAIISVVLMICQQMTGVNAINYYAPQIFKNLGMTGTRPSLFATGVYGIVKTVACAAFLIFVADSLGRRWSLLWTSAAQAVVLFIIGIYGRVQPPIGGEAVTAFGYVAIACIYLWAAQVEFAGAFQFGWGPACWILISEMPTARLRAMNVAIAAATQWLFNFVMARTVLTMQKTMGRVGYGMFFMFAAFDVAMGLFVWFCVPETKGISLERMDDLFGDAEAAKSIEGGEVDRAVSAR</sequence>
<keyword evidence="4 7" id="KW-0812">Transmembrane</keyword>
<feature type="transmembrane region" description="Helical" evidence="7">
    <location>
        <begin position="535"/>
        <end position="555"/>
    </location>
</feature>
<gene>
    <name evidence="9" type="ORF">DCS_02787</name>
</gene>
<dbReference type="InterPro" id="IPR020846">
    <property type="entry name" value="MFS_dom"/>
</dbReference>
<dbReference type="EMBL" id="LAYC01000001">
    <property type="protein sequence ID" value="KYK61644.1"/>
    <property type="molecule type" value="Genomic_DNA"/>
</dbReference>
<organism evidence="9 10">
    <name type="scientific">Drechmeria coniospora</name>
    <name type="common">Nematophagous fungus</name>
    <name type="synonym">Meria coniospora</name>
    <dbReference type="NCBI Taxonomy" id="98403"/>
    <lineage>
        <taxon>Eukaryota</taxon>
        <taxon>Fungi</taxon>
        <taxon>Dikarya</taxon>
        <taxon>Ascomycota</taxon>
        <taxon>Pezizomycotina</taxon>
        <taxon>Sordariomycetes</taxon>
        <taxon>Hypocreomycetidae</taxon>
        <taxon>Hypocreales</taxon>
        <taxon>Ophiocordycipitaceae</taxon>
        <taxon>Drechmeria</taxon>
    </lineage>
</organism>
<feature type="transmembrane region" description="Helical" evidence="7">
    <location>
        <begin position="208"/>
        <end position="230"/>
    </location>
</feature>
<comment type="subcellular location">
    <subcellularLocation>
        <location evidence="1">Membrane</location>
        <topology evidence="1">Multi-pass membrane protein</topology>
    </subcellularLocation>
</comment>
<evidence type="ECO:0000256" key="6">
    <source>
        <dbReference type="ARBA" id="ARBA00023136"/>
    </source>
</evidence>
<dbReference type="InterPro" id="IPR003663">
    <property type="entry name" value="Sugar/inositol_transpt"/>
</dbReference>
<dbReference type="PANTHER" id="PTHR48022:SF21">
    <property type="entry name" value="QUINATE TRANSPORTER, PUTATIVE (AFU_ORTHOLOGUE AFUA_6G06960)-RELATED"/>
    <property type="match status" value="1"/>
</dbReference>
<feature type="transmembrane region" description="Helical" evidence="7">
    <location>
        <begin position="161"/>
        <end position="188"/>
    </location>
</feature>
<name>A0A151GX14_DRECN</name>
<dbReference type="InParanoid" id="A0A151GX14"/>
<comment type="similarity">
    <text evidence="2">Belongs to the major facilitator superfamily. Sugar transporter (TC 2.A.1.1) family.</text>
</comment>
<dbReference type="GeneID" id="63715430"/>
<evidence type="ECO:0000313" key="9">
    <source>
        <dbReference type="EMBL" id="KYK61644.1"/>
    </source>
</evidence>
<protein>
    <recommendedName>
        <fullName evidence="8">Major facilitator superfamily (MFS) profile domain-containing protein</fullName>
    </recommendedName>
</protein>
<accession>A0A151GX14</accession>
<feature type="transmembrane region" description="Helical" evidence="7">
    <location>
        <begin position="424"/>
        <end position="446"/>
    </location>
</feature>
<dbReference type="InterPro" id="IPR050360">
    <property type="entry name" value="MFS_Sugar_Transporters"/>
</dbReference>
<dbReference type="InterPro" id="IPR005828">
    <property type="entry name" value="MFS_sugar_transport-like"/>
</dbReference>
<feature type="domain" description="Major facilitator superfamily (MFS) profile" evidence="8">
    <location>
        <begin position="30"/>
        <end position="559"/>
    </location>
</feature>
<evidence type="ECO:0000256" key="5">
    <source>
        <dbReference type="ARBA" id="ARBA00022989"/>
    </source>
</evidence>
<dbReference type="STRING" id="98403.A0A151GX14"/>